<keyword evidence="3 7" id="KW-0808">Transferase</keyword>
<comment type="similarity">
    <text evidence="1 5">Belongs to the acetyltransferase family. RimI subfamily.</text>
</comment>
<dbReference type="STRING" id="1123350.SAMN02744040_01708"/>
<dbReference type="GO" id="GO:0005840">
    <property type="term" value="C:ribosome"/>
    <property type="evidence" value="ECO:0007669"/>
    <property type="project" value="UniProtKB-KW"/>
</dbReference>
<dbReference type="NCBIfam" id="TIGR01575">
    <property type="entry name" value="rimI"/>
    <property type="match status" value="1"/>
</dbReference>
<evidence type="ECO:0000313" key="8">
    <source>
        <dbReference type="Proteomes" id="UP000242520"/>
    </source>
</evidence>
<dbReference type="InterPro" id="IPR016181">
    <property type="entry name" value="Acyl_CoA_acyltransferase"/>
</dbReference>
<dbReference type="RefSeq" id="WP_072725544.1">
    <property type="nucleotide sequence ID" value="NZ_FQXH01000019.1"/>
</dbReference>
<dbReference type="PROSITE" id="PS51186">
    <property type="entry name" value="GNAT"/>
    <property type="match status" value="1"/>
</dbReference>
<keyword evidence="2 5" id="KW-0963">Cytoplasm</keyword>
<accession>A0A1M5SC61</accession>
<evidence type="ECO:0000256" key="5">
    <source>
        <dbReference type="RuleBase" id="RU363094"/>
    </source>
</evidence>
<keyword evidence="7" id="KW-0689">Ribosomal protein</keyword>
<evidence type="ECO:0000256" key="3">
    <source>
        <dbReference type="ARBA" id="ARBA00022679"/>
    </source>
</evidence>
<protein>
    <recommendedName>
        <fullName evidence="5">[Ribosomal protein bS18]-alanine N-acetyltransferase</fullName>
        <ecNumber evidence="5">2.3.1.266</ecNumber>
    </recommendedName>
</protein>
<evidence type="ECO:0000256" key="2">
    <source>
        <dbReference type="ARBA" id="ARBA00022490"/>
    </source>
</evidence>
<keyword evidence="8" id="KW-1185">Reference proteome</keyword>
<comment type="subcellular location">
    <subcellularLocation>
        <location evidence="5">Cytoplasm</location>
    </subcellularLocation>
</comment>
<evidence type="ECO:0000256" key="1">
    <source>
        <dbReference type="ARBA" id="ARBA00005395"/>
    </source>
</evidence>
<feature type="domain" description="N-acetyltransferase" evidence="6">
    <location>
        <begin position="5"/>
        <end position="149"/>
    </location>
</feature>
<dbReference type="OrthoDB" id="9794566at2"/>
<dbReference type="InterPro" id="IPR006464">
    <property type="entry name" value="AcTrfase_RimI/Ard1"/>
</dbReference>
<dbReference type="PANTHER" id="PTHR43420">
    <property type="entry name" value="ACETYLTRANSFERASE"/>
    <property type="match status" value="1"/>
</dbReference>
<evidence type="ECO:0000313" key="7">
    <source>
        <dbReference type="EMBL" id="SHH36202.1"/>
    </source>
</evidence>
<dbReference type="InterPro" id="IPR050680">
    <property type="entry name" value="YpeA/RimI_acetyltransf"/>
</dbReference>
<dbReference type="SUPFAM" id="SSF55729">
    <property type="entry name" value="Acyl-CoA N-acyltransferases (Nat)"/>
    <property type="match status" value="1"/>
</dbReference>
<keyword evidence="7" id="KW-0687">Ribonucleoprotein</keyword>
<dbReference type="AlphaFoldDB" id="A0A1M5SC61"/>
<dbReference type="EC" id="2.3.1.266" evidence="5"/>
<evidence type="ECO:0000256" key="4">
    <source>
        <dbReference type="ARBA" id="ARBA00023315"/>
    </source>
</evidence>
<sequence>MGNNIDVRYLTKNDIDKIVELEKLCFVTPWTKGAFEQELKNKLARYIVIEKDNTIVAYGGIWLIVDEGHITNIAVHPDYRGIGLGNKIVNALIDECIKNDVTSMTLEVRKSNITAQNLYKKHGFEIAGIRPDYYKDTHEDALIMWKEINKGV</sequence>
<dbReference type="CDD" id="cd04301">
    <property type="entry name" value="NAT_SF"/>
    <property type="match status" value="1"/>
</dbReference>
<comment type="function">
    <text evidence="5">Acetylates the N-terminal alanine of ribosomal protein bS18.</text>
</comment>
<reference evidence="8" key="1">
    <citation type="submission" date="2016-11" db="EMBL/GenBank/DDBJ databases">
        <authorList>
            <person name="Varghese N."/>
            <person name="Submissions S."/>
        </authorList>
    </citation>
    <scope>NUCLEOTIDE SEQUENCE [LARGE SCALE GENOMIC DNA]</scope>
    <source>
        <strain evidence="8">DSM 15285</strain>
    </source>
</reference>
<dbReference type="Pfam" id="PF00583">
    <property type="entry name" value="Acetyltransf_1"/>
    <property type="match status" value="1"/>
</dbReference>
<dbReference type="PANTHER" id="PTHR43420:SF44">
    <property type="entry name" value="ACETYLTRANSFERASE YPEA"/>
    <property type="match status" value="1"/>
</dbReference>
<evidence type="ECO:0000259" key="6">
    <source>
        <dbReference type="PROSITE" id="PS51186"/>
    </source>
</evidence>
<comment type="catalytic activity">
    <reaction evidence="5">
        <text>N-terminal L-alanyl-[ribosomal protein bS18] + acetyl-CoA = N-terminal N(alpha)-acetyl-L-alanyl-[ribosomal protein bS18] + CoA + H(+)</text>
        <dbReference type="Rhea" id="RHEA:43756"/>
        <dbReference type="Rhea" id="RHEA-COMP:10676"/>
        <dbReference type="Rhea" id="RHEA-COMP:10677"/>
        <dbReference type="ChEBI" id="CHEBI:15378"/>
        <dbReference type="ChEBI" id="CHEBI:57287"/>
        <dbReference type="ChEBI" id="CHEBI:57288"/>
        <dbReference type="ChEBI" id="CHEBI:64718"/>
        <dbReference type="ChEBI" id="CHEBI:83683"/>
        <dbReference type="EC" id="2.3.1.266"/>
    </reaction>
</comment>
<name>A0A1M5SC61_9FIRM</name>
<keyword evidence="4" id="KW-0012">Acyltransferase</keyword>
<organism evidence="7 8">
    <name type="scientific">Tepidibacter thalassicus DSM 15285</name>
    <dbReference type="NCBI Taxonomy" id="1123350"/>
    <lineage>
        <taxon>Bacteria</taxon>
        <taxon>Bacillati</taxon>
        <taxon>Bacillota</taxon>
        <taxon>Clostridia</taxon>
        <taxon>Peptostreptococcales</taxon>
        <taxon>Peptostreptococcaceae</taxon>
        <taxon>Tepidibacter</taxon>
    </lineage>
</organism>
<dbReference type="GO" id="GO:0005737">
    <property type="term" value="C:cytoplasm"/>
    <property type="evidence" value="ECO:0007669"/>
    <property type="project" value="UniProtKB-SubCell"/>
</dbReference>
<proteinExistence type="inferred from homology"/>
<gene>
    <name evidence="7" type="ORF">SAMN02744040_01708</name>
</gene>
<dbReference type="Gene3D" id="3.40.630.30">
    <property type="match status" value="1"/>
</dbReference>
<dbReference type="GO" id="GO:0008999">
    <property type="term" value="F:protein-N-terminal-alanine acetyltransferase activity"/>
    <property type="evidence" value="ECO:0007669"/>
    <property type="project" value="UniProtKB-EC"/>
</dbReference>
<dbReference type="InterPro" id="IPR000182">
    <property type="entry name" value="GNAT_dom"/>
</dbReference>
<dbReference type="Proteomes" id="UP000242520">
    <property type="component" value="Unassembled WGS sequence"/>
</dbReference>
<dbReference type="EMBL" id="FQXH01000019">
    <property type="protein sequence ID" value="SHH36202.1"/>
    <property type="molecule type" value="Genomic_DNA"/>
</dbReference>